<dbReference type="InterPro" id="IPR036397">
    <property type="entry name" value="RNaseH_sf"/>
</dbReference>
<name>A0A9Q0SJV1_SALPP</name>
<dbReference type="PANTHER" id="PTHR34023:SF4">
    <property type="entry name" value="RNASE H TYPE-1 DOMAIN-CONTAINING PROTEIN"/>
    <property type="match status" value="1"/>
</dbReference>
<feature type="domain" description="Reverse transcriptase zinc-binding" evidence="2">
    <location>
        <begin position="67"/>
        <end position="142"/>
    </location>
</feature>
<dbReference type="Gene3D" id="3.30.420.10">
    <property type="entry name" value="Ribonuclease H-like superfamily/Ribonuclease H"/>
    <property type="match status" value="1"/>
</dbReference>
<gene>
    <name evidence="3" type="ORF">OIU79_020033</name>
</gene>
<evidence type="ECO:0000313" key="3">
    <source>
        <dbReference type="EMBL" id="KAJ6680449.1"/>
    </source>
</evidence>
<reference evidence="3" key="1">
    <citation type="submission" date="2022-11" db="EMBL/GenBank/DDBJ databases">
        <authorList>
            <person name="Hyden B.L."/>
            <person name="Feng K."/>
            <person name="Yates T."/>
            <person name="Jawdy S."/>
            <person name="Smart L.B."/>
            <person name="Muchero W."/>
        </authorList>
    </citation>
    <scope>NUCLEOTIDE SEQUENCE</scope>
    <source>
        <tissue evidence="3">Shoot tip</tissue>
    </source>
</reference>
<protein>
    <recommendedName>
        <fullName evidence="5">RNase H type-1 domain-containing protein</fullName>
    </recommendedName>
</protein>
<organism evidence="3 4">
    <name type="scientific">Salix purpurea</name>
    <name type="common">Purple osier willow</name>
    <dbReference type="NCBI Taxonomy" id="77065"/>
    <lineage>
        <taxon>Eukaryota</taxon>
        <taxon>Viridiplantae</taxon>
        <taxon>Streptophyta</taxon>
        <taxon>Embryophyta</taxon>
        <taxon>Tracheophyta</taxon>
        <taxon>Spermatophyta</taxon>
        <taxon>Magnoliopsida</taxon>
        <taxon>eudicotyledons</taxon>
        <taxon>Gunneridae</taxon>
        <taxon>Pentapetalae</taxon>
        <taxon>rosids</taxon>
        <taxon>fabids</taxon>
        <taxon>Malpighiales</taxon>
        <taxon>Salicaceae</taxon>
        <taxon>Saliceae</taxon>
        <taxon>Salix</taxon>
    </lineage>
</organism>
<dbReference type="InterPro" id="IPR044730">
    <property type="entry name" value="RNase_H-like_dom_plant"/>
</dbReference>
<dbReference type="CDD" id="cd06222">
    <property type="entry name" value="RNase_H_like"/>
    <property type="match status" value="1"/>
</dbReference>
<dbReference type="Pfam" id="PF13966">
    <property type="entry name" value="zf-RVT"/>
    <property type="match status" value="1"/>
</dbReference>
<dbReference type="OrthoDB" id="846389at2759"/>
<dbReference type="SUPFAM" id="SSF53098">
    <property type="entry name" value="Ribonuclease H-like"/>
    <property type="match status" value="1"/>
</dbReference>
<keyword evidence="4" id="KW-1185">Reference proteome</keyword>
<dbReference type="InterPro" id="IPR026960">
    <property type="entry name" value="RVT-Znf"/>
</dbReference>
<evidence type="ECO:0000259" key="1">
    <source>
        <dbReference type="Pfam" id="PF13456"/>
    </source>
</evidence>
<reference evidence="3" key="2">
    <citation type="journal article" date="2023" name="Int. J. Mol. Sci.">
        <title>De Novo Assembly and Annotation of 11 Diverse Shrub Willow (Salix) Genomes Reveals Novel Gene Organization in Sex-Linked Regions.</title>
        <authorList>
            <person name="Hyden B."/>
            <person name="Feng K."/>
            <person name="Yates T.B."/>
            <person name="Jawdy S."/>
            <person name="Cereghino C."/>
            <person name="Smart L.B."/>
            <person name="Muchero W."/>
        </authorList>
    </citation>
    <scope>NUCLEOTIDE SEQUENCE</scope>
    <source>
        <tissue evidence="3">Shoot tip</tissue>
    </source>
</reference>
<dbReference type="InterPro" id="IPR002156">
    <property type="entry name" value="RNaseH_domain"/>
</dbReference>
<evidence type="ECO:0000313" key="4">
    <source>
        <dbReference type="Proteomes" id="UP001151532"/>
    </source>
</evidence>
<feature type="domain" description="RNase H type-1" evidence="1">
    <location>
        <begin position="245"/>
        <end position="323"/>
    </location>
</feature>
<dbReference type="GO" id="GO:0003676">
    <property type="term" value="F:nucleic acid binding"/>
    <property type="evidence" value="ECO:0007669"/>
    <property type="project" value="InterPro"/>
</dbReference>
<dbReference type="InterPro" id="IPR012337">
    <property type="entry name" value="RNaseH-like_sf"/>
</dbReference>
<evidence type="ECO:0000259" key="2">
    <source>
        <dbReference type="Pfam" id="PF13966"/>
    </source>
</evidence>
<comment type="caution">
    <text evidence="3">The sequence shown here is derived from an EMBL/GenBank/DDBJ whole genome shotgun (WGS) entry which is preliminary data.</text>
</comment>
<dbReference type="Proteomes" id="UP001151532">
    <property type="component" value="Chromosome 14"/>
</dbReference>
<dbReference type="GO" id="GO:0004523">
    <property type="term" value="F:RNA-DNA hybrid ribonuclease activity"/>
    <property type="evidence" value="ECO:0007669"/>
    <property type="project" value="InterPro"/>
</dbReference>
<proteinExistence type="predicted"/>
<accession>A0A9Q0SJV1</accession>
<evidence type="ECO:0008006" key="5">
    <source>
        <dbReference type="Google" id="ProtNLM"/>
    </source>
</evidence>
<dbReference type="EMBL" id="JAPFFK010000020">
    <property type="protein sequence ID" value="KAJ6680449.1"/>
    <property type="molecule type" value="Genomic_DNA"/>
</dbReference>
<dbReference type="Pfam" id="PF13456">
    <property type="entry name" value="RVT_3"/>
    <property type="match status" value="1"/>
</dbReference>
<dbReference type="PANTHER" id="PTHR34023">
    <property type="entry name" value="RNASE H DOMAIN-CONTAINING PROTEIN"/>
    <property type="match status" value="1"/>
</dbReference>
<sequence length="360" mass="42393">MLVKDLWDDGKWNLKSLSTVIPNDIRFGILAVPIPRDQNLKDCVVWENSMAGTYTPHLGYTWLVNKSRHMEDDTGKWHWLVKLKAIEKVKHLIWLIFHGCLPTNTLRFRRRLTDNQGCPRCQFAVEDTWHCIRDCRRAWEVWQELGFVGTNNFLGGNTVDWIIQQVDSDQGHLFLSALWWIWKQRNCFAFGNHYEGDVWLRRNICRMASDSHMAWGEDMKGQYGEFSCWIYYLREGLLATFFRKLLAIAKGLKLAWDRGYRKIICHSDSEDALRLLTANQVGFHKYRALIFEIRELLRRDWTVRIEHAFREANFCADFMAKFATSCDNGLMIWDEPPQGLQQLQQLLLADIMGISFPRIV</sequence>
<dbReference type="AlphaFoldDB" id="A0A9Q0SJV1"/>